<sequence length="264" mass="29657">MDRKSASKSSLVEQKCGLDTRSPWLQRILCGCCVDAEPKLIVFSKSPFHVGRAPGNEAVINTIQTADVQCIFKRDKESLQWSVTNMAYCMTVNMDTLYRGATALLTNGLHVQIGQSTCESYIFLSTGSTKMDRATSLGLAIDMLISMNTNAEQQIKSDFDTYEKESAGYLKDLSDLGDKRAILVAEKGLIMSRMSKIDEELEKNHQKFLGLNALINFGKILMKEKHIEYTEKTDNIMREFHRVFETYSQSCDLYENGRAGQQGA</sequence>
<evidence type="ECO:0000313" key="2">
    <source>
        <dbReference type="Proteomes" id="UP001239111"/>
    </source>
</evidence>
<protein>
    <submittedName>
        <fullName evidence="1">Uncharacterized protein</fullName>
    </submittedName>
</protein>
<gene>
    <name evidence="1" type="ORF">QAD02_013329</name>
</gene>
<reference evidence="1" key="1">
    <citation type="submission" date="2023-04" db="EMBL/GenBank/DDBJ databases">
        <title>A chromosome-level genome assembly of the parasitoid wasp Eretmocerus hayati.</title>
        <authorList>
            <person name="Zhong Y."/>
            <person name="Liu S."/>
            <person name="Liu Y."/>
        </authorList>
    </citation>
    <scope>NUCLEOTIDE SEQUENCE</scope>
    <source>
        <strain evidence="1">ZJU_SS_LIU_2023</strain>
    </source>
</reference>
<proteinExistence type="predicted"/>
<comment type="caution">
    <text evidence="1">The sequence shown here is derived from an EMBL/GenBank/DDBJ whole genome shotgun (WGS) entry which is preliminary data.</text>
</comment>
<dbReference type="Proteomes" id="UP001239111">
    <property type="component" value="Chromosome 2"/>
</dbReference>
<organism evidence="1 2">
    <name type="scientific">Eretmocerus hayati</name>
    <dbReference type="NCBI Taxonomy" id="131215"/>
    <lineage>
        <taxon>Eukaryota</taxon>
        <taxon>Metazoa</taxon>
        <taxon>Ecdysozoa</taxon>
        <taxon>Arthropoda</taxon>
        <taxon>Hexapoda</taxon>
        <taxon>Insecta</taxon>
        <taxon>Pterygota</taxon>
        <taxon>Neoptera</taxon>
        <taxon>Endopterygota</taxon>
        <taxon>Hymenoptera</taxon>
        <taxon>Apocrita</taxon>
        <taxon>Proctotrupomorpha</taxon>
        <taxon>Chalcidoidea</taxon>
        <taxon>Aphelinidae</taxon>
        <taxon>Aphelininae</taxon>
        <taxon>Eretmocerus</taxon>
    </lineage>
</organism>
<keyword evidence="2" id="KW-1185">Reference proteome</keyword>
<evidence type="ECO:0000313" key="1">
    <source>
        <dbReference type="EMBL" id="KAJ8677542.1"/>
    </source>
</evidence>
<name>A0ACC2P2D8_9HYME</name>
<dbReference type="EMBL" id="CM056742">
    <property type="protein sequence ID" value="KAJ8677542.1"/>
    <property type="molecule type" value="Genomic_DNA"/>
</dbReference>
<accession>A0ACC2P2D8</accession>